<dbReference type="SUPFAM" id="SSF53850">
    <property type="entry name" value="Periplasmic binding protein-like II"/>
    <property type="match status" value="1"/>
</dbReference>
<dbReference type="PANTHER" id="PTHR30570">
    <property type="entry name" value="PERIPLASMIC PHOSPHATE BINDING COMPONENT OF PHOSPHATE ABC TRANSPORTER"/>
    <property type="match status" value="1"/>
</dbReference>
<evidence type="ECO:0000256" key="1">
    <source>
        <dbReference type="ARBA" id="ARBA00022729"/>
    </source>
</evidence>
<proteinExistence type="predicted"/>
<reference evidence="3" key="1">
    <citation type="journal article" date="2020" name="mSystems">
        <title>Genome- and Community-Level Interaction Insights into Carbon Utilization and Element Cycling Functions of Hydrothermarchaeota in Hydrothermal Sediment.</title>
        <authorList>
            <person name="Zhou Z."/>
            <person name="Liu Y."/>
            <person name="Xu W."/>
            <person name="Pan J."/>
            <person name="Luo Z.H."/>
            <person name="Li M."/>
        </authorList>
    </citation>
    <scope>NUCLEOTIDE SEQUENCE [LARGE SCALE GENOMIC DNA]</scope>
    <source>
        <strain evidence="3">SpSt-381</strain>
    </source>
</reference>
<evidence type="ECO:0000313" key="3">
    <source>
        <dbReference type="EMBL" id="HGZ42869.1"/>
    </source>
</evidence>
<organism evidence="3">
    <name type="scientific">Eiseniibacteriota bacterium</name>
    <dbReference type="NCBI Taxonomy" id="2212470"/>
    <lineage>
        <taxon>Bacteria</taxon>
        <taxon>Candidatus Eiseniibacteriota</taxon>
    </lineage>
</organism>
<comment type="caution">
    <text evidence="3">The sequence shown here is derived from an EMBL/GenBank/DDBJ whole genome shotgun (WGS) entry which is preliminary data.</text>
</comment>
<protein>
    <recommendedName>
        <fullName evidence="2">PBP domain-containing protein</fullName>
    </recommendedName>
</protein>
<dbReference type="Pfam" id="PF12849">
    <property type="entry name" value="PBP_like_2"/>
    <property type="match status" value="1"/>
</dbReference>
<dbReference type="AlphaFoldDB" id="A0A832I0G0"/>
<keyword evidence="1" id="KW-0732">Signal</keyword>
<dbReference type="EMBL" id="DSQF01000012">
    <property type="protein sequence ID" value="HGZ42869.1"/>
    <property type="molecule type" value="Genomic_DNA"/>
</dbReference>
<feature type="domain" description="PBP" evidence="2">
    <location>
        <begin position="57"/>
        <end position="297"/>
    </location>
</feature>
<accession>A0A832I0G0</accession>
<evidence type="ECO:0000259" key="2">
    <source>
        <dbReference type="Pfam" id="PF12849"/>
    </source>
</evidence>
<sequence length="327" mass="35575">MSPFVDRRLRSFLQSFHFVTPGNGPRRVSWTVRLVFVAAVAGACSPQPASRTVEDSLTSGRIKIVVTPDVERLMVRQVEAFGRLYPEARMEIGRGTAREAIAALFGARADVAVIARELEPEEREAAVRGRLDVEGYRFARDAVVMVVHPGVTVENVSLDDVRGIYQGRISRWSQLGGADVPVVPVVQPPGADITAFLVGEALQGEAMTARAIEAVGDSAVVATVSRTPGAVGYVSLQWSARGARALRLSRVVGLPYWKADPETVYKGQYPLTRYFNLYARASGPRLAHGVITFVTGREGQQLVHESGAVPTTVPVRFVRRSPMQSTH</sequence>
<dbReference type="InterPro" id="IPR050811">
    <property type="entry name" value="Phosphate_ABC_transporter"/>
</dbReference>
<dbReference type="InterPro" id="IPR024370">
    <property type="entry name" value="PBP_domain"/>
</dbReference>
<name>A0A832I0G0_UNCEI</name>
<dbReference type="Gene3D" id="3.40.190.10">
    <property type="entry name" value="Periplasmic binding protein-like II"/>
    <property type="match status" value="2"/>
</dbReference>
<gene>
    <name evidence="3" type="ORF">ENR23_05475</name>
</gene>
<dbReference type="PANTHER" id="PTHR30570:SF1">
    <property type="entry name" value="PHOSPHATE-BINDING PROTEIN PSTS"/>
    <property type="match status" value="1"/>
</dbReference>